<reference evidence="3" key="1">
    <citation type="journal article" date="2019" name="Int. J. Syst. Evol. Microbiol.">
        <title>The Global Catalogue of Microorganisms (GCM) 10K type strain sequencing project: providing services to taxonomists for standard genome sequencing and annotation.</title>
        <authorList>
            <consortium name="The Broad Institute Genomics Platform"/>
            <consortium name="The Broad Institute Genome Sequencing Center for Infectious Disease"/>
            <person name="Wu L."/>
            <person name="Ma J."/>
        </authorList>
    </citation>
    <scope>NUCLEOTIDE SEQUENCE [LARGE SCALE GENOMIC DNA]</scope>
    <source>
        <strain evidence="3">JCM 32105</strain>
    </source>
</reference>
<proteinExistence type="predicted"/>
<dbReference type="SUPFAM" id="SSF55729">
    <property type="entry name" value="Acyl-CoA N-acyltransferases (Nat)"/>
    <property type="match status" value="1"/>
</dbReference>
<keyword evidence="3" id="KW-1185">Reference proteome</keyword>
<dbReference type="PROSITE" id="PS51186">
    <property type="entry name" value="GNAT"/>
    <property type="match status" value="1"/>
</dbReference>
<dbReference type="Gene3D" id="3.40.630.30">
    <property type="match status" value="1"/>
</dbReference>
<dbReference type="Pfam" id="PF13508">
    <property type="entry name" value="Acetyltransf_7"/>
    <property type="match status" value="1"/>
</dbReference>
<evidence type="ECO:0000313" key="2">
    <source>
        <dbReference type="EMBL" id="GAA4470165.1"/>
    </source>
</evidence>
<sequence>MPMMINIATRLLGADKKAVLDLWNNEYPAILAYADIAAFDAYMDALADKLHYLLISATGAVLGWAMTFTRDEEKWFAIIIDHSMHGRGYGTRMLDRLKDTELSLNGWVSVLDTYKKLNGTPYISPLGFYLRNGFALTGHTLDTGQLSAAKICWQR</sequence>
<comment type="caution">
    <text evidence="2">The sequence shown here is derived from an EMBL/GenBank/DDBJ whole genome shotgun (WGS) entry which is preliminary data.</text>
</comment>
<dbReference type="InterPro" id="IPR016181">
    <property type="entry name" value="Acyl_CoA_acyltransferase"/>
</dbReference>
<organism evidence="2 3">
    <name type="scientific">Nemorincola caseinilytica</name>
    <dbReference type="NCBI Taxonomy" id="2054315"/>
    <lineage>
        <taxon>Bacteria</taxon>
        <taxon>Pseudomonadati</taxon>
        <taxon>Bacteroidota</taxon>
        <taxon>Chitinophagia</taxon>
        <taxon>Chitinophagales</taxon>
        <taxon>Chitinophagaceae</taxon>
        <taxon>Nemorincola</taxon>
    </lineage>
</organism>
<dbReference type="Proteomes" id="UP001500067">
    <property type="component" value="Unassembled WGS sequence"/>
</dbReference>
<accession>A0ABP8NNE2</accession>
<name>A0ABP8NNE2_9BACT</name>
<protein>
    <recommendedName>
        <fullName evidence="1">N-acetyltransferase domain-containing protein</fullName>
    </recommendedName>
</protein>
<evidence type="ECO:0000259" key="1">
    <source>
        <dbReference type="PROSITE" id="PS51186"/>
    </source>
</evidence>
<dbReference type="EMBL" id="BAABFA010000024">
    <property type="protein sequence ID" value="GAA4470165.1"/>
    <property type="molecule type" value="Genomic_DNA"/>
</dbReference>
<feature type="domain" description="N-acetyltransferase" evidence="1">
    <location>
        <begin position="3"/>
        <end position="155"/>
    </location>
</feature>
<evidence type="ECO:0000313" key="3">
    <source>
        <dbReference type="Proteomes" id="UP001500067"/>
    </source>
</evidence>
<dbReference type="InterPro" id="IPR000182">
    <property type="entry name" value="GNAT_dom"/>
</dbReference>
<gene>
    <name evidence="2" type="ORF">GCM10023093_30900</name>
</gene>